<dbReference type="InterPro" id="IPR008930">
    <property type="entry name" value="Terpenoid_cyclase/PrenylTrfase"/>
</dbReference>
<gene>
    <name evidence="1" type="ORF">SDC9_51889</name>
</gene>
<sequence length="308" mass="34834">MYDSELFAKARLFIYRNARALDLARWRFHFEGADKSEVLAALSAYQNKDGGFGWGLEADAWNPNSSPIQTCTATEILDETAFSDTQHPIIQGILAYLESGSSFDGSFWYKAIPSTNDHPHAPWWACTDNSTGNGDYNPTAALAGFLFRHAKGNAQRELLAIRIVKEAYDQLLGGGRENGFHTIICYLRMHDYLSQIPRKSPIDLQELASTLVVAVDSLVEQDSDAWINSYSCKPSHFHRASQRLFTPLLQDLGHKECTQIKQTQCADGSWAPTWAWADYPEQWAVAKLWWKSDLIIRNLLFLRSMHAL</sequence>
<evidence type="ECO:0000313" key="1">
    <source>
        <dbReference type="EMBL" id="MPM05599.1"/>
    </source>
</evidence>
<dbReference type="SUPFAM" id="SSF48239">
    <property type="entry name" value="Terpenoid cyclases/Protein prenyltransferases"/>
    <property type="match status" value="1"/>
</dbReference>
<comment type="caution">
    <text evidence="1">The sequence shown here is derived from an EMBL/GenBank/DDBJ whole genome shotgun (WGS) entry which is preliminary data.</text>
</comment>
<protein>
    <recommendedName>
        <fullName evidence="2">Squalene cyclase C-terminal domain-containing protein</fullName>
    </recommendedName>
</protein>
<reference evidence="1" key="1">
    <citation type="submission" date="2019-08" db="EMBL/GenBank/DDBJ databases">
        <authorList>
            <person name="Kucharzyk K."/>
            <person name="Murdoch R.W."/>
            <person name="Higgins S."/>
            <person name="Loffler F."/>
        </authorList>
    </citation>
    <scope>NUCLEOTIDE SEQUENCE</scope>
</reference>
<accession>A0A644WPJ4</accession>
<proteinExistence type="predicted"/>
<organism evidence="1">
    <name type="scientific">bioreactor metagenome</name>
    <dbReference type="NCBI Taxonomy" id="1076179"/>
    <lineage>
        <taxon>unclassified sequences</taxon>
        <taxon>metagenomes</taxon>
        <taxon>ecological metagenomes</taxon>
    </lineage>
</organism>
<name>A0A644WPJ4_9ZZZZ</name>
<dbReference type="EMBL" id="VSSQ01001147">
    <property type="protein sequence ID" value="MPM05599.1"/>
    <property type="molecule type" value="Genomic_DNA"/>
</dbReference>
<dbReference type="AlphaFoldDB" id="A0A644WPJ4"/>
<evidence type="ECO:0008006" key="2">
    <source>
        <dbReference type="Google" id="ProtNLM"/>
    </source>
</evidence>